<evidence type="ECO:0000313" key="8">
    <source>
        <dbReference type="EMBL" id="GAK60348.1"/>
    </source>
</evidence>
<comment type="similarity">
    <text evidence="1">Belongs to the NTE family.</text>
</comment>
<dbReference type="Pfam" id="PF13614">
    <property type="entry name" value="AAA_31"/>
    <property type="match status" value="1"/>
</dbReference>
<dbReference type="eggNOG" id="COG1752">
    <property type="taxonomic scope" value="Bacteria"/>
</dbReference>
<dbReference type="AlphaFoldDB" id="A0A081C6Z3"/>
<dbReference type="Gene3D" id="3.40.50.300">
    <property type="entry name" value="P-loop containing nucleotide triphosphate hydrolases"/>
    <property type="match status" value="1"/>
</dbReference>
<feature type="active site" description="Proton acceptor" evidence="5">
    <location>
        <position position="548"/>
    </location>
</feature>
<dbReference type="PANTHER" id="PTHR14226">
    <property type="entry name" value="NEUROPATHY TARGET ESTERASE/SWISS CHEESE D.MELANOGASTER"/>
    <property type="match status" value="1"/>
</dbReference>
<dbReference type="InterPro" id="IPR025669">
    <property type="entry name" value="AAA_dom"/>
</dbReference>
<dbReference type="CDD" id="cd00038">
    <property type="entry name" value="CAP_ED"/>
    <property type="match status" value="1"/>
</dbReference>
<dbReference type="PROSITE" id="PS51635">
    <property type="entry name" value="PNPLA"/>
    <property type="match status" value="1"/>
</dbReference>
<dbReference type="InterPro" id="IPR050301">
    <property type="entry name" value="NTE"/>
</dbReference>
<dbReference type="HOGENOM" id="CLU_000960_1_3_0"/>
<dbReference type="Pfam" id="PF00027">
    <property type="entry name" value="cNMP_binding"/>
    <property type="match status" value="1"/>
</dbReference>
<evidence type="ECO:0000256" key="4">
    <source>
        <dbReference type="ARBA" id="ARBA00023098"/>
    </source>
</evidence>
<accession>A0A081C6Z3</accession>
<dbReference type="Gene3D" id="3.40.1090.10">
    <property type="entry name" value="Cytosolic phospholipase A2 catalytic domain"/>
    <property type="match status" value="2"/>
</dbReference>
<evidence type="ECO:0000259" key="7">
    <source>
        <dbReference type="PROSITE" id="PS51635"/>
    </source>
</evidence>
<evidence type="ECO:0000256" key="5">
    <source>
        <dbReference type="PROSITE-ProRule" id="PRU01161"/>
    </source>
</evidence>
<gene>
    <name evidence="8" type="ORF">U27_00239</name>
</gene>
<dbReference type="STRING" id="1499967.U27_00239"/>
<dbReference type="PANTHER" id="PTHR14226:SF29">
    <property type="entry name" value="NEUROPATHY TARGET ESTERASE SWS"/>
    <property type="match status" value="1"/>
</dbReference>
<evidence type="ECO:0000313" key="9">
    <source>
        <dbReference type="Proteomes" id="UP000030661"/>
    </source>
</evidence>
<name>A0A081C6Z3_VECG1</name>
<dbReference type="PROSITE" id="PS50042">
    <property type="entry name" value="CNMP_BINDING_3"/>
    <property type="match status" value="1"/>
</dbReference>
<dbReference type="SMART" id="SM00100">
    <property type="entry name" value="cNMP"/>
    <property type="match status" value="1"/>
</dbReference>
<keyword evidence="2 5" id="KW-0378">Hydrolase</keyword>
<dbReference type="Gene3D" id="2.60.120.10">
    <property type="entry name" value="Jelly Rolls"/>
    <property type="match status" value="1"/>
</dbReference>
<dbReference type="EMBL" id="DF820472">
    <property type="protein sequence ID" value="GAK60348.1"/>
    <property type="molecule type" value="Genomic_DNA"/>
</dbReference>
<dbReference type="SUPFAM" id="SSF51206">
    <property type="entry name" value="cAMP-binding domain-like"/>
    <property type="match status" value="1"/>
</dbReference>
<dbReference type="GO" id="GO:0016042">
    <property type="term" value="P:lipid catabolic process"/>
    <property type="evidence" value="ECO:0007669"/>
    <property type="project" value="UniProtKB-UniRule"/>
</dbReference>
<proteinExistence type="inferred from homology"/>
<keyword evidence="3 5" id="KW-0442">Lipid degradation</keyword>
<keyword evidence="9" id="KW-1185">Reference proteome</keyword>
<feature type="domain" description="PNPLA" evidence="7">
    <location>
        <begin position="372"/>
        <end position="561"/>
    </location>
</feature>
<dbReference type="eggNOG" id="COG0664">
    <property type="taxonomic scope" value="Bacteria"/>
</dbReference>
<feature type="active site" description="Nucleophile" evidence="5">
    <location>
        <position position="405"/>
    </location>
</feature>
<organism evidence="8">
    <name type="scientific">Vecturithrix granuli</name>
    <dbReference type="NCBI Taxonomy" id="1499967"/>
    <lineage>
        <taxon>Bacteria</taxon>
        <taxon>Candidatus Moduliflexota</taxon>
        <taxon>Candidatus Vecturitrichia</taxon>
        <taxon>Candidatus Vecturitrichales</taxon>
        <taxon>Candidatus Vecturitrichaceae</taxon>
        <taxon>Candidatus Vecturithrix</taxon>
    </lineage>
</organism>
<reference evidence="8" key="1">
    <citation type="journal article" date="2015" name="PeerJ">
        <title>First genomic representation of candidate bacterial phylum KSB3 points to enhanced environmental sensing as a trigger of wastewater bulking.</title>
        <authorList>
            <person name="Sekiguchi Y."/>
            <person name="Ohashi A."/>
            <person name="Parks D.H."/>
            <person name="Yamauchi T."/>
            <person name="Tyson G.W."/>
            <person name="Hugenholtz P."/>
        </authorList>
    </citation>
    <scope>NUCLEOTIDE SEQUENCE [LARGE SCALE GENOMIC DNA]</scope>
</reference>
<feature type="domain" description="Cyclic nucleotide-binding" evidence="6">
    <location>
        <begin position="13"/>
        <end position="116"/>
    </location>
</feature>
<dbReference type="eggNOG" id="COG4963">
    <property type="taxonomic scope" value="Bacteria"/>
</dbReference>
<dbReference type="InterPro" id="IPR018490">
    <property type="entry name" value="cNMP-bd_dom_sf"/>
</dbReference>
<dbReference type="InterPro" id="IPR016035">
    <property type="entry name" value="Acyl_Trfase/lysoPLipase"/>
</dbReference>
<feature type="short sequence motif" description="GXSXG" evidence="5">
    <location>
        <begin position="403"/>
        <end position="407"/>
    </location>
</feature>
<evidence type="ECO:0000256" key="2">
    <source>
        <dbReference type="ARBA" id="ARBA00022801"/>
    </source>
</evidence>
<evidence type="ECO:0000256" key="1">
    <source>
        <dbReference type="ARBA" id="ARBA00006636"/>
    </source>
</evidence>
<dbReference type="InterPro" id="IPR002641">
    <property type="entry name" value="PNPLA_dom"/>
</dbReference>
<dbReference type="Pfam" id="PF01734">
    <property type="entry name" value="Patatin"/>
    <property type="match status" value="1"/>
</dbReference>
<sequence length="670" mass="74597">MPDTLFLLQNNKIFKNVPEEDLARIAPIFERRYYPRGARVCQEGEISSRFYILLSGQAQALKKNEQGEEVELDILTPGAFFGDMPLLASEPRLTSIEIVIDADVFETDKASFEEVIKHHTTVLYNLSRLLCQKLYLDHEDTQKKKRVKYPIICVYATEENIGKSIVTINLGVSLMQETKCRTILVDMGMKEQGIASMLKIDPVRYVDTSSINQEYIESKITSHHSMLDLISVSPELLMEETKGRESIAKILGILKTLYDYVIIDTSSKLSRSTFEAIDLSNIMLFVTSNIAQEYPLGILDHQKLRTVINLSDASIDKKLLREKHYHFLPRDYEAIDQFLTTGIPCVIGSPHSELSRAFGRIARDIGGKKIGLALGGGSARGMAHIGVFQALEQHGIPIDMIAGSSAGALIGSAYAAGVPIETIEAAVLKWGSKLGLLRLTVPDVLDLKYYGKALTRFFRKTRTIWDPRLLRLGIGIFSGSRVDRLYRNVVGDPDFSDLQIPLSVIALDINSGEEVVYEKGNVRLAVRASLSIPGIFTPLAYSGRFLIDGSIADPVPVNTLVKNGADLVMAVNVTPSLQESFNSLRRSRKQGELAVSRSPLLPVFDIAMRSLQSLQYELATIKTTQANIHINPDVGDISWSEFFNADKLIQRGKEATEAVIPQIQHLRWET</sequence>
<dbReference type="InterPro" id="IPR000595">
    <property type="entry name" value="cNMP-bd_dom"/>
</dbReference>
<evidence type="ECO:0000259" key="6">
    <source>
        <dbReference type="PROSITE" id="PS50042"/>
    </source>
</evidence>
<dbReference type="InterPro" id="IPR027417">
    <property type="entry name" value="P-loop_NTPase"/>
</dbReference>
<dbReference type="InterPro" id="IPR014710">
    <property type="entry name" value="RmlC-like_jellyroll"/>
</dbReference>
<evidence type="ECO:0000256" key="3">
    <source>
        <dbReference type="ARBA" id="ARBA00022963"/>
    </source>
</evidence>
<comment type="caution">
    <text evidence="5">Lacks conserved residue(s) required for the propagation of feature annotation.</text>
</comment>
<protein>
    <submittedName>
        <fullName evidence="8">Uncharacterized NTE family protein ylbK</fullName>
    </submittedName>
</protein>
<dbReference type="SUPFAM" id="SSF52151">
    <property type="entry name" value="FabD/lysophospholipase-like"/>
    <property type="match status" value="1"/>
</dbReference>
<keyword evidence="4 5" id="KW-0443">Lipid metabolism</keyword>
<dbReference type="GO" id="GO:0004622">
    <property type="term" value="F:phosphatidylcholine lysophospholipase activity"/>
    <property type="evidence" value="ECO:0007669"/>
    <property type="project" value="UniProtKB-ARBA"/>
</dbReference>
<dbReference type="SUPFAM" id="SSF52540">
    <property type="entry name" value="P-loop containing nucleoside triphosphate hydrolases"/>
    <property type="match status" value="1"/>
</dbReference>
<dbReference type="Proteomes" id="UP000030661">
    <property type="component" value="Unassembled WGS sequence"/>
</dbReference>